<dbReference type="RefSeq" id="XP_033685441.1">
    <property type="nucleotide sequence ID" value="XM_033833269.1"/>
</dbReference>
<evidence type="ECO:0000256" key="1">
    <source>
        <dbReference type="SAM" id="Coils"/>
    </source>
</evidence>
<feature type="region of interest" description="Disordered" evidence="2">
    <location>
        <begin position="684"/>
        <end position="707"/>
    </location>
</feature>
<feature type="region of interest" description="Disordered" evidence="2">
    <location>
        <begin position="16"/>
        <end position="45"/>
    </location>
</feature>
<dbReference type="EMBL" id="ML987194">
    <property type="protein sequence ID" value="KAF2250437.1"/>
    <property type="molecule type" value="Genomic_DNA"/>
</dbReference>
<gene>
    <name evidence="3" type="ORF">BU26DRAFT_564287</name>
</gene>
<feature type="region of interest" description="Disordered" evidence="2">
    <location>
        <begin position="412"/>
        <end position="448"/>
    </location>
</feature>
<name>A0A6A6IJT4_9PLEO</name>
<feature type="region of interest" description="Disordered" evidence="2">
    <location>
        <begin position="57"/>
        <end position="198"/>
    </location>
</feature>
<feature type="compositionally biased region" description="Basic and acidic residues" evidence="2">
    <location>
        <begin position="93"/>
        <end position="108"/>
    </location>
</feature>
<dbReference type="GeneID" id="54586599"/>
<evidence type="ECO:0000313" key="3">
    <source>
        <dbReference type="EMBL" id="KAF2250437.1"/>
    </source>
</evidence>
<feature type="compositionally biased region" description="Basic and acidic residues" evidence="2">
    <location>
        <begin position="242"/>
        <end position="259"/>
    </location>
</feature>
<accession>A0A6A6IJT4</accession>
<sequence length="827" mass="90235">MAILSALAGLFKQPEQLAPITGKRSRDDDDPGENEHAAIRSRIGDSGEFSQVYRATEVKTVAQTPPSAARTCSAKAQRSSSSTRARRSRTGPKKQEDRARSKNLDVQKAEAIPRSTARLPTPRSTQEGTCDSTTAARPKAAPGARCRASGSPTHEHPTPGAPSGEDTLRHVQQAAASHPTRLTSHLITPPASPSHEIEEPYYPGTKIRITKNGRASIFGSGPSIKELLLIPDIASRNQSANERQKHINDSKKDKAESKTRGAVPAADENKTEGKVHLVLDPITETGVASCSERDVEERVTTSTTFTVARTAQQEHDRNADRAVNAEVLCEECRDRPAAVAQVVATSDEVAELRKALANSQKIHAEMLETIAETRKALADSEKVNAEMQKANTEMQNTITNMVLALEKMMQEKQVLGSSTSPSTENKDNHDTPAVSSPAPSTEVAAAATGVPQPTSANLEVLYVVQEREVPRIVEVEEPAPQPTAPLPTHAQVPERPTVVRDYFGPPKLYKPLTLEQMEGLVKGYEISSRLARANCVVRAYLKQAGLCRDEPAPEALYQHLRQYGYNAPAPPPLTTPAGLQVMEMDMSLDDMNASPVEASRLVLAASREDARFEEHGAGSRVEQDLDAIISRKRPCTDEASAAGGTDAGFYNGPMALHVPTVQPPKGGQCRNGRTLMDQHSYMTFPRPSHRQNNGRHRAQNPGPQSRNPMFRQLEQALRRDHGINVRGHDQNASPNIPVGVTGGNDRFARDRHRDRHRDRRQTGRNFQQHGPILPHTSNARIATHGPSRAFGNAAMATPPPSLPAEVKAWQQPQTWLSREAEETDEML</sequence>
<keyword evidence="1" id="KW-0175">Coiled coil</keyword>
<organism evidence="3 4">
    <name type="scientific">Trematosphaeria pertusa</name>
    <dbReference type="NCBI Taxonomy" id="390896"/>
    <lineage>
        <taxon>Eukaryota</taxon>
        <taxon>Fungi</taxon>
        <taxon>Dikarya</taxon>
        <taxon>Ascomycota</taxon>
        <taxon>Pezizomycotina</taxon>
        <taxon>Dothideomycetes</taxon>
        <taxon>Pleosporomycetidae</taxon>
        <taxon>Pleosporales</taxon>
        <taxon>Massarineae</taxon>
        <taxon>Trematosphaeriaceae</taxon>
        <taxon>Trematosphaeria</taxon>
    </lineage>
</organism>
<feature type="coiled-coil region" evidence="1">
    <location>
        <begin position="370"/>
        <end position="400"/>
    </location>
</feature>
<feature type="compositionally biased region" description="Basic residues" evidence="2">
    <location>
        <begin position="687"/>
        <end position="698"/>
    </location>
</feature>
<protein>
    <submittedName>
        <fullName evidence="3">Uncharacterized protein</fullName>
    </submittedName>
</protein>
<evidence type="ECO:0000256" key="2">
    <source>
        <dbReference type="SAM" id="MobiDB-lite"/>
    </source>
</evidence>
<reference evidence="3" key="1">
    <citation type="journal article" date="2020" name="Stud. Mycol.">
        <title>101 Dothideomycetes genomes: a test case for predicting lifestyles and emergence of pathogens.</title>
        <authorList>
            <person name="Haridas S."/>
            <person name="Albert R."/>
            <person name="Binder M."/>
            <person name="Bloem J."/>
            <person name="Labutti K."/>
            <person name="Salamov A."/>
            <person name="Andreopoulos B."/>
            <person name="Baker S."/>
            <person name="Barry K."/>
            <person name="Bills G."/>
            <person name="Bluhm B."/>
            <person name="Cannon C."/>
            <person name="Castanera R."/>
            <person name="Culley D."/>
            <person name="Daum C."/>
            <person name="Ezra D."/>
            <person name="Gonzalez J."/>
            <person name="Henrissat B."/>
            <person name="Kuo A."/>
            <person name="Liang C."/>
            <person name="Lipzen A."/>
            <person name="Lutzoni F."/>
            <person name="Magnuson J."/>
            <person name="Mondo S."/>
            <person name="Nolan M."/>
            <person name="Ohm R."/>
            <person name="Pangilinan J."/>
            <person name="Park H.-J."/>
            <person name="Ramirez L."/>
            <person name="Alfaro M."/>
            <person name="Sun H."/>
            <person name="Tritt A."/>
            <person name="Yoshinaga Y."/>
            <person name="Zwiers L.-H."/>
            <person name="Turgeon B."/>
            <person name="Goodwin S."/>
            <person name="Spatafora J."/>
            <person name="Crous P."/>
            <person name="Grigoriev I."/>
        </authorList>
    </citation>
    <scope>NUCLEOTIDE SEQUENCE</scope>
    <source>
        <strain evidence="3">CBS 122368</strain>
    </source>
</reference>
<keyword evidence="4" id="KW-1185">Reference proteome</keyword>
<feature type="compositionally biased region" description="Basic residues" evidence="2">
    <location>
        <begin position="749"/>
        <end position="759"/>
    </location>
</feature>
<feature type="region of interest" description="Disordered" evidence="2">
    <location>
        <begin position="725"/>
        <end position="827"/>
    </location>
</feature>
<evidence type="ECO:0000313" key="4">
    <source>
        <dbReference type="Proteomes" id="UP000800094"/>
    </source>
</evidence>
<feature type="compositionally biased region" description="Polar residues" evidence="2">
    <location>
        <begin position="122"/>
        <end position="135"/>
    </location>
</feature>
<dbReference type="AlphaFoldDB" id="A0A6A6IJT4"/>
<feature type="region of interest" description="Disordered" evidence="2">
    <location>
        <begin position="238"/>
        <end position="269"/>
    </location>
</feature>
<dbReference type="Proteomes" id="UP000800094">
    <property type="component" value="Unassembled WGS sequence"/>
</dbReference>
<feature type="compositionally biased region" description="Basic and acidic residues" evidence="2">
    <location>
        <begin position="33"/>
        <end position="45"/>
    </location>
</feature>
<proteinExistence type="predicted"/>